<reference evidence="1 2" key="2">
    <citation type="journal article" date="2017" name="Antonie Van Leeuwenhoek">
        <title>Rhizobium rhizosphaerae sp. nov., a novel species isolated from rice rhizosphere.</title>
        <authorList>
            <person name="Zhao J.J."/>
            <person name="Zhang J."/>
            <person name="Zhang R.J."/>
            <person name="Zhang C.W."/>
            <person name="Yin H.Q."/>
            <person name="Zhang X.X."/>
        </authorList>
    </citation>
    <scope>NUCLEOTIDE SEQUENCE [LARGE SCALE GENOMIC DNA]</scope>
    <source>
        <strain evidence="1 2">ACAM 611</strain>
    </source>
</reference>
<reference evidence="1 2" key="1">
    <citation type="journal article" date="2012" name="J. Bacteriol.">
        <title>Genome sequence of proteorhodopsin-containing sea ice bacterium Glaciecola punicea ACAM 611T.</title>
        <authorList>
            <person name="Qin Q.-L."/>
            <person name="Xie B.-B."/>
            <person name="Shu Y.-L."/>
            <person name="Rong J.-C."/>
            <person name="Zhao D.-L."/>
            <person name="Zhang X.-Y."/>
            <person name="Chen X.-L."/>
            <person name="Zhou B.-C."/>
            <person name="Zhanga Y.-Z."/>
        </authorList>
    </citation>
    <scope>NUCLEOTIDE SEQUENCE [LARGE SCALE GENOMIC DNA]</scope>
    <source>
        <strain evidence="1 2">ACAM 611</strain>
    </source>
</reference>
<comment type="caution">
    <text evidence="1">The sequence shown here is derived from an EMBL/GenBank/DDBJ whole genome shotgun (WGS) entry which is preliminary data.</text>
</comment>
<dbReference type="EMBL" id="BAET01000022">
    <property type="protein sequence ID" value="GAB56157.1"/>
    <property type="molecule type" value="Genomic_DNA"/>
</dbReference>
<proteinExistence type="predicted"/>
<sequence>MLGLVATATFVKADLFNLHMVKRHYAIVLILLPTRLL</sequence>
<dbReference type="Proteomes" id="UP000053586">
    <property type="component" value="Unassembled WGS sequence"/>
</dbReference>
<accession>H5TCY0</accession>
<protein>
    <submittedName>
        <fullName evidence="1">Uncharacterized protein</fullName>
    </submittedName>
</protein>
<name>H5TCY0_9ALTE</name>
<organism evidence="1 2">
    <name type="scientific">Glaciecola punicea ACAM 611</name>
    <dbReference type="NCBI Taxonomy" id="1121923"/>
    <lineage>
        <taxon>Bacteria</taxon>
        <taxon>Pseudomonadati</taxon>
        <taxon>Pseudomonadota</taxon>
        <taxon>Gammaproteobacteria</taxon>
        <taxon>Alteromonadales</taxon>
        <taxon>Alteromonadaceae</taxon>
        <taxon>Glaciecola</taxon>
    </lineage>
</organism>
<keyword evidence="2" id="KW-1185">Reference proteome</keyword>
<evidence type="ECO:0000313" key="2">
    <source>
        <dbReference type="Proteomes" id="UP000053586"/>
    </source>
</evidence>
<evidence type="ECO:0000313" key="1">
    <source>
        <dbReference type="EMBL" id="GAB56157.1"/>
    </source>
</evidence>
<dbReference type="AlphaFoldDB" id="H5TCY0"/>
<gene>
    <name evidence="1" type="ORF">GPUN_2042</name>
</gene>